<protein>
    <submittedName>
        <fullName evidence="1">Uncharacterized protein</fullName>
    </submittedName>
</protein>
<dbReference type="EMBL" id="VYZN01000038">
    <property type="protein sequence ID" value="KAE9532599.1"/>
    <property type="molecule type" value="Genomic_DNA"/>
</dbReference>
<sequence>MAKILSLCMKCASQSWGYCLEKLLNPFSYTFLLPRKLKYGIKIKMTIIIVKSNYLRVPTKLKINKKSKLTSILAIDFLSKVKDCCHIPVKVFVQNSCSEKLQLAYNLLKNERCVFFSDTAFIGEKKYYLRFPSSKNLERIVSTNRSCVFVVCTVLAGKLLNWAEGIETVVDVSCGITFNSLKRVNYSLQLCLVNKFENHKTMNTKYELSSSAKHTKDNHLNSYSRMNNMLYILNKNDITLNFISETGNLKVVSNILFVSKHTIWCENKTYLRIPKVYSNNCLKRIVKQSPTLNSEYVYRTNDKPIIIADVHKT</sequence>
<dbReference type="Proteomes" id="UP000475862">
    <property type="component" value="Unassembled WGS sequence"/>
</dbReference>
<keyword evidence="2" id="KW-1185">Reference proteome</keyword>
<gene>
    <name evidence="1" type="ORF">AGLY_009680</name>
</gene>
<organism evidence="1 2">
    <name type="scientific">Aphis glycines</name>
    <name type="common">Soybean aphid</name>
    <dbReference type="NCBI Taxonomy" id="307491"/>
    <lineage>
        <taxon>Eukaryota</taxon>
        <taxon>Metazoa</taxon>
        <taxon>Ecdysozoa</taxon>
        <taxon>Arthropoda</taxon>
        <taxon>Hexapoda</taxon>
        <taxon>Insecta</taxon>
        <taxon>Pterygota</taxon>
        <taxon>Neoptera</taxon>
        <taxon>Paraneoptera</taxon>
        <taxon>Hemiptera</taxon>
        <taxon>Sternorrhyncha</taxon>
        <taxon>Aphidomorpha</taxon>
        <taxon>Aphidoidea</taxon>
        <taxon>Aphididae</taxon>
        <taxon>Aphidini</taxon>
        <taxon>Aphis</taxon>
        <taxon>Aphis</taxon>
    </lineage>
</organism>
<dbReference type="AlphaFoldDB" id="A0A6G0TH53"/>
<evidence type="ECO:0000313" key="2">
    <source>
        <dbReference type="Proteomes" id="UP000475862"/>
    </source>
</evidence>
<name>A0A6G0TH53_APHGL</name>
<comment type="caution">
    <text evidence="1">The sequence shown here is derived from an EMBL/GenBank/DDBJ whole genome shotgun (WGS) entry which is preliminary data.</text>
</comment>
<evidence type="ECO:0000313" key="1">
    <source>
        <dbReference type="EMBL" id="KAE9532599.1"/>
    </source>
</evidence>
<proteinExistence type="predicted"/>
<accession>A0A6G0TH53</accession>
<reference evidence="1 2" key="1">
    <citation type="submission" date="2019-08" db="EMBL/GenBank/DDBJ databases">
        <title>The genome of the soybean aphid Biotype 1, its phylome, world population structure and adaptation to the North American continent.</title>
        <authorList>
            <person name="Giordano R."/>
            <person name="Donthu R.K."/>
            <person name="Hernandez A.G."/>
            <person name="Wright C.L."/>
            <person name="Zimin A.V."/>
        </authorList>
    </citation>
    <scope>NUCLEOTIDE SEQUENCE [LARGE SCALE GENOMIC DNA]</scope>
    <source>
        <tissue evidence="1">Whole aphids</tissue>
    </source>
</reference>